<evidence type="ECO:0000313" key="1">
    <source>
        <dbReference type="EMBL" id="MBF6358314.1"/>
    </source>
</evidence>
<dbReference type="EMBL" id="JADLQN010000012">
    <property type="protein sequence ID" value="MBF6358314.1"/>
    <property type="molecule type" value="Genomic_DNA"/>
</dbReference>
<comment type="caution">
    <text evidence="1">The sequence shown here is derived from an EMBL/GenBank/DDBJ whole genome shotgun (WGS) entry which is preliminary data.</text>
</comment>
<reference evidence="1 2" key="1">
    <citation type="submission" date="2020-10" db="EMBL/GenBank/DDBJ databases">
        <title>Identification of Nocardia species via Next-generation sequencing and recognition of intraspecies genetic diversity.</title>
        <authorList>
            <person name="Li P."/>
            <person name="Li P."/>
            <person name="Lu B."/>
        </authorList>
    </citation>
    <scope>NUCLEOTIDE SEQUENCE [LARGE SCALE GENOMIC DNA]</scope>
    <source>
        <strain evidence="1 2">BJ06-0143</strain>
    </source>
</reference>
<name>A0ABS0DIL8_9NOCA</name>
<dbReference type="RefSeq" id="WP_195005146.1">
    <property type="nucleotide sequence ID" value="NZ_JADLQN010000012.1"/>
</dbReference>
<keyword evidence="2" id="KW-1185">Reference proteome</keyword>
<protein>
    <submittedName>
        <fullName evidence="1">Uncharacterized protein</fullName>
    </submittedName>
</protein>
<accession>A0ABS0DIL8</accession>
<evidence type="ECO:0000313" key="2">
    <source>
        <dbReference type="Proteomes" id="UP000707731"/>
    </source>
</evidence>
<organism evidence="1 2">
    <name type="scientific">Nocardia higoensis</name>
    <dbReference type="NCBI Taxonomy" id="228599"/>
    <lineage>
        <taxon>Bacteria</taxon>
        <taxon>Bacillati</taxon>
        <taxon>Actinomycetota</taxon>
        <taxon>Actinomycetes</taxon>
        <taxon>Mycobacteriales</taxon>
        <taxon>Nocardiaceae</taxon>
        <taxon>Nocardia</taxon>
    </lineage>
</organism>
<dbReference type="Proteomes" id="UP000707731">
    <property type="component" value="Unassembled WGS sequence"/>
</dbReference>
<proteinExistence type="predicted"/>
<gene>
    <name evidence="1" type="ORF">IU449_27835</name>
</gene>
<sequence length="73" mass="7785">MQINLPLFLTGTIALGELELFVKTARDLGATAETEIEVRALENYTDTLDGLFFDSDSLKAPTTPAPAPATAES</sequence>